<dbReference type="AlphaFoldDB" id="A0A1H1Q0I6"/>
<dbReference type="RefSeq" id="WP_197680003.1">
    <property type="nucleotide sequence ID" value="NZ_LT629772.1"/>
</dbReference>
<feature type="region of interest" description="Disordered" evidence="8">
    <location>
        <begin position="1"/>
        <end position="26"/>
    </location>
</feature>
<dbReference type="Pfam" id="PF02653">
    <property type="entry name" value="BPD_transp_2"/>
    <property type="match status" value="1"/>
</dbReference>
<feature type="transmembrane region" description="Helical" evidence="9">
    <location>
        <begin position="40"/>
        <end position="57"/>
    </location>
</feature>
<dbReference type="CDD" id="cd06579">
    <property type="entry name" value="TM_PBP1_transp_AraH_like"/>
    <property type="match status" value="1"/>
</dbReference>
<protein>
    <submittedName>
        <fullName evidence="10">Ribose transport system permease protein</fullName>
    </submittedName>
</protein>
<feature type="transmembrane region" description="Helical" evidence="9">
    <location>
        <begin position="94"/>
        <end position="111"/>
    </location>
</feature>
<keyword evidence="7 9" id="KW-0472">Membrane</keyword>
<dbReference type="GO" id="GO:0005886">
    <property type="term" value="C:plasma membrane"/>
    <property type="evidence" value="ECO:0007669"/>
    <property type="project" value="UniProtKB-SubCell"/>
</dbReference>
<evidence type="ECO:0000256" key="5">
    <source>
        <dbReference type="ARBA" id="ARBA00022692"/>
    </source>
</evidence>
<feature type="transmembrane region" description="Helical" evidence="9">
    <location>
        <begin position="237"/>
        <end position="260"/>
    </location>
</feature>
<evidence type="ECO:0000256" key="4">
    <source>
        <dbReference type="ARBA" id="ARBA00022519"/>
    </source>
</evidence>
<keyword evidence="4" id="KW-0997">Cell inner membrane</keyword>
<dbReference type="GO" id="GO:0022857">
    <property type="term" value="F:transmembrane transporter activity"/>
    <property type="evidence" value="ECO:0007669"/>
    <property type="project" value="InterPro"/>
</dbReference>
<keyword evidence="11" id="KW-1185">Reference proteome</keyword>
<proteinExistence type="predicted"/>
<evidence type="ECO:0000256" key="1">
    <source>
        <dbReference type="ARBA" id="ARBA00004651"/>
    </source>
</evidence>
<gene>
    <name evidence="10" type="ORF">SAMN04489812_1093</name>
</gene>
<evidence type="ECO:0000313" key="10">
    <source>
        <dbReference type="EMBL" id="SDS16920.1"/>
    </source>
</evidence>
<feature type="transmembrane region" description="Helical" evidence="9">
    <location>
        <begin position="184"/>
        <end position="207"/>
    </location>
</feature>
<evidence type="ECO:0000256" key="2">
    <source>
        <dbReference type="ARBA" id="ARBA00022448"/>
    </source>
</evidence>
<dbReference type="PANTHER" id="PTHR32196:SF21">
    <property type="entry name" value="ABC TRANSPORTER PERMEASE PROTEIN YPHD-RELATED"/>
    <property type="match status" value="1"/>
</dbReference>
<evidence type="ECO:0000256" key="6">
    <source>
        <dbReference type="ARBA" id="ARBA00022989"/>
    </source>
</evidence>
<feature type="transmembrane region" description="Helical" evidence="9">
    <location>
        <begin position="320"/>
        <end position="344"/>
    </location>
</feature>
<keyword evidence="6 9" id="KW-1133">Transmembrane helix</keyword>
<feature type="transmembrane region" description="Helical" evidence="9">
    <location>
        <begin position="117"/>
        <end position="137"/>
    </location>
</feature>
<dbReference type="Proteomes" id="UP000199103">
    <property type="component" value="Chromosome I"/>
</dbReference>
<dbReference type="STRING" id="630515.SAMN04489812_1093"/>
<keyword evidence="2" id="KW-0813">Transport</keyword>
<keyword evidence="5 9" id="KW-0812">Transmembrane</keyword>
<comment type="subcellular location">
    <subcellularLocation>
        <location evidence="1">Cell membrane</location>
        <topology evidence="1">Multi-pass membrane protein</topology>
    </subcellularLocation>
</comment>
<accession>A0A1H1Q0I6</accession>
<evidence type="ECO:0000256" key="3">
    <source>
        <dbReference type="ARBA" id="ARBA00022475"/>
    </source>
</evidence>
<keyword evidence="3" id="KW-1003">Cell membrane</keyword>
<evidence type="ECO:0000256" key="9">
    <source>
        <dbReference type="SAM" id="Phobius"/>
    </source>
</evidence>
<dbReference type="PANTHER" id="PTHR32196">
    <property type="entry name" value="ABC TRANSPORTER PERMEASE PROTEIN YPHD-RELATED-RELATED"/>
    <property type="match status" value="1"/>
</dbReference>
<evidence type="ECO:0000313" key="11">
    <source>
        <dbReference type="Proteomes" id="UP000199103"/>
    </source>
</evidence>
<sequence length="363" mass="37130">MAIKINKMDQPNNAGSSGERRDAEAAGGVRPTVRRLLPRSYLVLVLLAMIIVGFIASPDFLTARNVGNVVSTSAIVAVLAVGQFFVIVTGGIDLSVGSVMALSTVVTALLLRAGVPAGVAVLITLGGCALVGLCNGLSVVWLRIAPFIATLATMIAIEGLSYVIQSTNLISIDNQAFVTVFHDGHLLGVPNPVTIFVLVTLVAAYVARFSTFGRRLYAIGGNREAARLSGLPVSRDLLITYTLSGALAGLAGLLAAAQLLQGSSLIGQGEELSAIAAVVVGGASLAGGRGDPISAVLGTFVITIITNIMNLVGISSQPQLMIQGVVIILAVFLSSAGGVGRISAAVRSLGRHRRSTVREGAAA</sequence>
<dbReference type="EMBL" id="LT629772">
    <property type="protein sequence ID" value="SDS16920.1"/>
    <property type="molecule type" value="Genomic_DNA"/>
</dbReference>
<feature type="transmembrane region" description="Helical" evidence="9">
    <location>
        <begin position="144"/>
        <end position="164"/>
    </location>
</feature>
<feature type="transmembrane region" description="Helical" evidence="9">
    <location>
        <begin position="69"/>
        <end position="87"/>
    </location>
</feature>
<feature type="transmembrane region" description="Helical" evidence="9">
    <location>
        <begin position="272"/>
        <end position="288"/>
    </location>
</feature>
<name>A0A1H1Q0I6_9ACTN</name>
<dbReference type="InterPro" id="IPR001851">
    <property type="entry name" value="ABC_transp_permease"/>
</dbReference>
<organism evidence="10 11">
    <name type="scientific">Microlunatus soli</name>
    <dbReference type="NCBI Taxonomy" id="630515"/>
    <lineage>
        <taxon>Bacteria</taxon>
        <taxon>Bacillati</taxon>
        <taxon>Actinomycetota</taxon>
        <taxon>Actinomycetes</taxon>
        <taxon>Propionibacteriales</taxon>
        <taxon>Propionibacteriaceae</taxon>
        <taxon>Microlunatus</taxon>
    </lineage>
</organism>
<reference evidence="10 11" key="1">
    <citation type="submission" date="2016-10" db="EMBL/GenBank/DDBJ databases">
        <authorList>
            <person name="de Groot N.N."/>
        </authorList>
    </citation>
    <scope>NUCLEOTIDE SEQUENCE [LARGE SCALE GENOMIC DNA]</scope>
    <source>
        <strain evidence="10 11">DSM 21800</strain>
    </source>
</reference>
<evidence type="ECO:0000256" key="8">
    <source>
        <dbReference type="SAM" id="MobiDB-lite"/>
    </source>
</evidence>
<feature type="transmembrane region" description="Helical" evidence="9">
    <location>
        <begin position="295"/>
        <end position="314"/>
    </location>
</feature>
<evidence type="ECO:0000256" key="7">
    <source>
        <dbReference type="ARBA" id="ARBA00023136"/>
    </source>
</evidence>